<dbReference type="PANTHER" id="PTHR11610:SF173">
    <property type="entry name" value="LIPASE DOMAIN-CONTAINING PROTEIN-RELATED"/>
    <property type="match status" value="1"/>
</dbReference>
<dbReference type="Gene3D" id="3.40.50.1820">
    <property type="entry name" value="alpha/beta hydrolase"/>
    <property type="match status" value="1"/>
</dbReference>
<dbReference type="InterPro" id="IPR029058">
    <property type="entry name" value="AB_hydrolase_fold"/>
</dbReference>
<evidence type="ECO:0000313" key="6">
    <source>
        <dbReference type="EMBL" id="CAD7460275.1"/>
    </source>
</evidence>
<feature type="domain" description="Lipase" evidence="5">
    <location>
        <begin position="17"/>
        <end position="245"/>
    </location>
</feature>
<organism evidence="6">
    <name type="scientific">Timema tahoe</name>
    <dbReference type="NCBI Taxonomy" id="61484"/>
    <lineage>
        <taxon>Eukaryota</taxon>
        <taxon>Metazoa</taxon>
        <taxon>Ecdysozoa</taxon>
        <taxon>Arthropoda</taxon>
        <taxon>Hexapoda</taxon>
        <taxon>Insecta</taxon>
        <taxon>Pterygota</taxon>
        <taxon>Neoptera</taxon>
        <taxon>Polyneoptera</taxon>
        <taxon>Phasmatodea</taxon>
        <taxon>Timematodea</taxon>
        <taxon>Timematoidea</taxon>
        <taxon>Timematidae</taxon>
        <taxon>Timema</taxon>
    </lineage>
</organism>
<name>A0A7R9IL34_9NEOP</name>
<evidence type="ECO:0000256" key="3">
    <source>
        <dbReference type="ARBA" id="ARBA00022525"/>
    </source>
</evidence>
<dbReference type="InterPro" id="IPR000734">
    <property type="entry name" value="TAG_lipase"/>
</dbReference>
<dbReference type="EMBL" id="OE003567">
    <property type="protein sequence ID" value="CAD7460275.1"/>
    <property type="molecule type" value="Genomic_DNA"/>
</dbReference>
<sequence length="254" mass="27498">MYVLTYGQIIRSFAFSAYLSKSDCNVIIVDWHSLAKNFVYLASKANTEIVGARTAQLLDNLADNGLDLSRVNCVGHSLGGQTVGIVGDRVTKARIGMITGLDPAGPMYDHNSTPNKNKLDSEDGIFVLAVHTNAKKLGSQEMLGTVDVWVNDGTSQPGCSGMMEKATGKKHFLKTIKTLSSHERAMGIWAESIIGVQPFVGWQCDSWSTFKDGDCEMSSNIIMGDNINKSSQGLFFVPTGDKSPFAELSDDDDS</sequence>
<reference evidence="6" key="1">
    <citation type="submission" date="2020-11" db="EMBL/GenBank/DDBJ databases">
        <authorList>
            <person name="Tran Van P."/>
        </authorList>
    </citation>
    <scope>NUCLEOTIDE SEQUENCE</scope>
</reference>
<dbReference type="PANTHER" id="PTHR11610">
    <property type="entry name" value="LIPASE"/>
    <property type="match status" value="1"/>
</dbReference>
<dbReference type="GO" id="GO:0016298">
    <property type="term" value="F:lipase activity"/>
    <property type="evidence" value="ECO:0007669"/>
    <property type="project" value="InterPro"/>
</dbReference>
<comment type="subcellular location">
    <subcellularLocation>
        <location evidence="1">Secreted</location>
    </subcellularLocation>
</comment>
<protein>
    <recommendedName>
        <fullName evidence="5">Lipase domain-containing protein</fullName>
    </recommendedName>
</protein>
<dbReference type="PRINTS" id="PR00821">
    <property type="entry name" value="TAGLIPASE"/>
</dbReference>
<proteinExistence type="inferred from homology"/>
<evidence type="ECO:0000259" key="5">
    <source>
        <dbReference type="Pfam" id="PF00151"/>
    </source>
</evidence>
<evidence type="ECO:0000256" key="4">
    <source>
        <dbReference type="RuleBase" id="RU004262"/>
    </source>
</evidence>
<gene>
    <name evidence="6" type="ORF">TTEB3V08_LOCUS8211</name>
</gene>
<dbReference type="SUPFAM" id="SSF53474">
    <property type="entry name" value="alpha/beta-Hydrolases"/>
    <property type="match status" value="1"/>
</dbReference>
<dbReference type="InterPro" id="IPR013818">
    <property type="entry name" value="Lipase"/>
</dbReference>
<dbReference type="AlphaFoldDB" id="A0A7R9IL34"/>
<dbReference type="GO" id="GO:0017171">
    <property type="term" value="F:serine hydrolase activity"/>
    <property type="evidence" value="ECO:0007669"/>
    <property type="project" value="TreeGrafter"/>
</dbReference>
<keyword evidence="3" id="KW-0964">Secreted</keyword>
<comment type="similarity">
    <text evidence="2 4">Belongs to the AB hydrolase superfamily. Lipase family.</text>
</comment>
<evidence type="ECO:0000256" key="1">
    <source>
        <dbReference type="ARBA" id="ARBA00004613"/>
    </source>
</evidence>
<dbReference type="GO" id="GO:0016042">
    <property type="term" value="P:lipid catabolic process"/>
    <property type="evidence" value="ECO:0007669"/>
    <property type="project" value="TreeGrafter"/>
</dbReference>
<dbReference type="Pfam" id="PF00151">
    <property type="entry name" value="Lipase"/>
    <property type="match status" value="1"/>
</dbReference>
<dbReference type="GO" id="GO:0005615">
    <property type="term" value="C:extracellular space"/>
    <property type="evidence" value="ECO:0007669"/>
    <property type="project" value="TreeGrafter"/>
</dbReference>
<accession>A0A7R9IL34</accession>
<evidence type="ECO:0000256" key="2">
    <source>
        <dbReference type="ARBA" id="ARBA00010701"/>
    </source>
</evidence>